<proteinExistence type="predicted"/>
<gene>
    <name evidence="4" type="ORF">EHS13_18675</name>
</gene>
<organism evidence="4 5">
    <name type="scientific">Paenibacillus psychroresistens</name>
    <dbReference type="NCBI Taxonomy" id="1778678"/>
    <lineage>
        <taxon>Bacteria</taxon>
        <taxon>Bacillati</taxon>
        <taxon>Bacillota</taxon>
        <taxon>Bacilli</taxon>
        <taxon>Bacillales</taxon>
        <taxon>Paenibacillaceae</taxon>
        <taxon>Paenibacillus</taxon>
    </lineage>
</organism>
<dbReference type="KEGG" id="ppsc:EHS13_18675"/>
<dbReference type="Gene3D" id="3.30.450.40">
    <property type="match status" value="1"/>
</dbReference>
<keyword evidence="1" id="KW-0805">Transcription regulation</keyword>
<keyword evidence="2" id="KW-0804">Transcription</keyword>
<name>A0A6B8RLN6_9BACL</name>
<dbReference type="SMART" id="SM00065">
    <property type="entry name" value="GAF"/>
    <property type="match status" value="1"/>
</dbReference>
<dbReference type="GO" id="GO:0003677">
    <property type="term" value="F:DNA binding"/>
    <property type="evidence" value="ECO:0007669"/>
    <property type="project" value="InterPro"/>
</dbReference>
<evidence type="ECO:0000256" key="2">
    <source>
        <dbReference type="ARBA" id="ARBA00023163"/>
    </source>
</evidence>
<dbReference type="AlphaFoldDB" id="A0A6B8RLN6"/>
<dbReference type="InterPro" id="IPR000792">
    <property type="entry name" value="Tscrpt_reg_LuxR_C"/>
</dbReference>
<sequence>MLESSRYYKLAERINSKLDLREALEQVVVAISEEIVRCDAVGIYLPKPDGTFQGYIGKPDRLNGLMLDQLNVDPKNDMLAQEIITFKKSIYIPDTSVDQRPDPKIVQFFQIKSLLALPITYEEEIFGIVYLFDYGIAMNLSIEEIQTVEAYVNMAAVVIRNTKIFAGFQNIEKELMLAKKELQLNLLTPVEREVYELKQQGLNKTEIAKHLQKSLNTVKNQWKNVREKLGL</sequence>
<dbReference type="Pfam" id="PF01590">
    <property type="entry name" value="GAF"/>
    <property type="match status" value="1"/>
</dbReference>
<dbReference type="EMBL" id="CP034235">
    <property type="protein sequence ID" value="QGQ96757.1"/>
    <property type="molecule type" value="Genomic_DNA"/>
</dbReference>
<accession>A0A6B8RLN6</accession>
<dbReference type="OrthoDB" id="9759607at2"/>
<dbReference type="InterPro" id="IPR029016">
    <property type="entry name" value="GAF-like_dom_sf"/>
</dbReference>
<dbReference type="Pfam" id="PF00196">
    <property type="entry name" value="GerE"/>
    <property type="match status" value="1"/>
</dbReference>
<dbReference type="Proteomes" id="UP000426246">
    <property type="component" value="Chromosome"/>
</dbReference>
<feature type="domain" description="GAF" evidence="3">
    <location>
        <begin position="19"/>
        <end position="169"/>
    </location>
</feature>
<dbReference type="InterPro" id="IPR003018">
    <property type="entry name" value="GAF"/>
</dbReference>
<dbReference type="RefSeq" id="WP_155701829.1">
    <property type="nucleotide sequence ID" value="NZ_CP034235.1"/>
</dbReference>
<evidence type="ECO:0000256" key="1">
    <source>
        <dbReference type="ARBA" id="ARBA00023015"/>
    </source>
</evidence>
<dbReference type="InterPro" id="IPR036388">
    <property type="entry name" value="WH-like_DNA-bd_sf"/>
</dbReference>
<keyword evidence="5" id="KW-1185">Reference proteome</keyword>
<evidence type="ECO:0000259" key="3">
    <source>
        <dbReference type="SMART" id="SM00065"/>
    </source>
</evidence>
<dbReference type="InterPro" id="IPR016032">
    <property type="entry name" value="Sig_transdc_resp-reg_C-effctor"/>
</dbReference>
<evidence type="ECO:0000313" key="4">
    <source>
        <dbReference type="EMBL" id="QGQ96757.1"/>
    </source>
</evidence>
<dbReference type="SUPFAM" id="SSF55781">
    <property type="entry name" value="GAF domain-like"/>
    <property type="match status" value="1"/>
</dbReference>
<dbReference type="Gene3D" id="1.10.10.10">
    <property type="entry name" value="Winged helix-like DNA-binding domain superfamily/Winged helix DNA-binding domain"/>
    <property type="match status" value="1"/>
</dbReference>
<dbReference type="GO" id="GO:0045892">
    <property type="term" value="P:negative regulation of DNA-templated transcription"/>
    <property type="evidence" value="ECO:0007669"/>
    <property type="project" value="UniProtKB-ARBA"/>
</dbReference>
<evidence type="ECO:0000313" key="5">
    <source>
        <dbReference type="Proteomes" id="UP000426246"/>
    </source>
</evidence>
<protein>
    <submittedName>
        <fullName evidence="4">GAF domain-containing protein</fullName>
    </submittedName>
</protein>
<dbReference type="SUPFAM" id="SSF46894">
    <property type="entry name" value="C-terminal effector domain of the bipartite response regulators"/>
    <property type="match status" value="1"/>
</dbReference>
<reference evidence="5" key="1">
    <citation type="submission" date="2018-11" db="EMBL/GenBank/DDBJ databases">
        <title>Complete genome sequence of Paenibacillus sp. ML311-T8.</title>
        <authorList>
            <person name="Nam Y.-D."/>
            <person name="Kang J."/>
            <person name="Chung W.-H."/>
            <person name="Park Y.S."/>
        </authorList>
    </citation>
    <scope>NUCLEOTIDE SEQUENCE [LARGE SCALE GENOMIC DNA]</scope>
    <source>
        <strain evidence="5">ML311-T8</strain>
    </source>
</reference>
<dbReference type="PRINTS" id="PR00038">
    <property type="entry name" value="HTHLUXR"/>
</dbReference>